<dbReference type="Pfam" id="PF01327">
    <property type="entry name" value="Pep_deformylase"/>
    <property type="match status" value="1"/>
</dbReference>
<dbReference type="PIRSF" id="PIRSF004749">
    <property type="entry name" value="Pep_def"/>
    <property type="match status" value="1"/>
</dbReference>
<dbReference type="CDD" id="cd00487">
    <property type="entry name" value="Pep_deformylase"/>
    <property type="match status" value="1"/>
</dbReference>
<dbReference type="InParanoid" id="G9EQD6"/>
<evidence type="ECO:0000313" key="8">
    <source>
        <dbReference type="Proteomes" id="UP000002770"/>
    </source>
</evidence>
<dbReference type="InterPro" id="IPR023635">
    <property type="entry name" value="Peptide_deformylase"/>
</dbReference>
<keyword evidence="3 6" id="KW-0378">Hydrolase</keyword>
<dbReference type="NCBIfam" id="TIGR00079">
    <property type="entry name" value="pept_deformyl"/>
    <property type="match status" value="1"/>
</dbReference>
<comment type="function">
    <text evidence="6">Removes the formyl group from the N-terminal Met of newly synthesized proteins. Requires at least a dipeptide for an efficient rate of reaction. N-terminal L-methionine is a prerequisite for activity but the enzyme has broad specificity at other positions.</text>
</comment>
<keyword evidence="2 6" id="KW-0479">Metal-binding</keyword>
<evidence type="ECO:0000256" key="2">
    <source>
        <dbReference type="ARBA" id="ARBA00022723"/>
    </source>
</evidence>
<feature type="binding site" evidence="6">
    <location>
        <position position="146"/>
    </location>
    <ligand>
        <name>Fe cation</name>
        <dbReference type="ChEBI" id="CHEBI:24875"/>
    </ligand>
</feature>
<feature type="binding site" evidence="6">
    <location>
        <position position="104"/>
    </location>
    <ligand>
        <name>Fe cation</name>
        <dbReference type="ChEBI" id="CHEBI:24875"/>
    </ligand>
</feature>
<dbReference type="EMBL" id="JH413829">
    <property type="protein sequence ID" value="EHL30531.1"/>
    <property type="molecule type" value="Genomic_DNA"/>
</dbReference>
<protein>
    <recommendedName>
        <fullName evidence="6">Peptide deformylase</fullName>
        <shortName evidence="6">PDF</shortName>
        <ecNumber evidence="6">3.5.1.88</ecNumber>
    </recommendedName>
    <alternativeName>
        <fullName evidence="6">Polypeptide deformylase</fullName>
    </alternativeName>
</protein>
<dbReference type="NCBIfam" id="NF001159">
    <property type="entry name" value="PRK00150.1-3"/>
    <property type="match status" value="1"/>
</dbReference>
<dbReference type="EC" id="3.5.1.88" evidence="6"/>
<evidence type="ECO:0000256" key="6">
    <source>
        <dbReference type="HAMAP-Rule" id="MF_00163"/>
    </source>
</evidence>
<keyword evidence="4 6" id="KW-0648">Protein biosynthesis</keyword>
<dbReference type="PANTHER" id="PTHR10458:SF20">
    <property type="entry name" value="PEPTIDE DEFORMYLASE 1"/>
    <property type="match status" value="1"/>
</dbReference>
<dbReference type="AlphaFoldDB" id="G9EQD6"/>
<gene>
    <name evidence="6" type="primary">def</name>
    <name evidence="7" type="ORF">LDG_7483</name>
</gene>
<accession>G9EQD6</accession>
<evidence type="ECO:0000313" key="7">
    <source>
        <dbReference type="EMBL" id="EHL30531.1"/>
    </source>
</evidence>
<proteinExistence type="inferred from homology"/>
<comment type="catalytic activity">
    <reaction evidence="6">
        <text>N-terminal N-formyl-L-methionyl-[peptide] + H2O = N-terminal L-methionyl-[peptide] + formate</text>
        <dbReference type="Rhea" id="RHEA:24420"/>
        <dbReference type="Rhea" id="RHEA-COMP:10639"/>
        <dbReference type="Rhea" id="RHEA-COMP:10640"/>
        <dbReference type="ChEBI" id="CHEBI:15377"/>
        <dbReference type="ChEBI" id="CHEBI:15740"/>
        <dbReference type="ChEBI" id="CHEBI:49298"/>
        <dbReference type="ChEBI" id="CHEBI:64731"/>
        <dbReference type="EC" id="3.5.1.88"/>
    </reaction>
</comment>
<evidence type="ECO:0000256" key="1">
    <source>
        <dbReference type="ARBA" id="ARBA00010759"/>
    </source>
</evidence>
<dbReference type="PANTHER" id="PTHR10458">
    <property type="entry name" value="PEPTIDE DEFORMYLASE"/>
    <property type="match status" value="1"/>
</dbReference>
<dbReference type="Gene3D" id="3.90.45.10">
    <property type="entry name" value="Peptide deformylase"/>
    <property type="match status" value="1"/>
</dbReference>
<sequence length="178" mass="20160">MKRDFCDVVLLGNPTLRMVSKPIDDEEFGTLDLNQLSERLFHMMKIKNGLGLAAPQIGINKRAIVFGMDNHPVKKHLPPIPYTILFNPIFESTSDFIEEEYEGCLSVGDLRGKVPRHKNIIYRGYDVDGNLIEREASDLHARVVQHETDHLNGIIFLDKVTNHQSLGFHNELIKSGGL</sequence>
<dbReference type="SUPFAM" id="SSF56420">
    <property type="entry name" value="Peptide deformylase"/>
    <property type="match status" value="1"/>
</dbReference>
<dbReference type="PRINTS" id="PR01576">
    <property type="entry name" value="PDEFORMYLASE"/>
</dbReference>
<reference evidence="7 8" key="1">
    <citation type="journal article" date="2011" name="BMC Genomics">
        <title>Insight into cross-talk between intra-amoebal pathogens.</title>
        <authorList>
            <person name="Gimenez G."/>
            <person name="Bertelli C."/>
            <person name="Moliner C."/>
            <person name="Robert C."/>
            <person name="Raoult D."/>
            <person name="Fournier P.E."/>
            <person name="Greub G."/>
        </authorList>
    </citation>
    <scope>NUCLEOTIDE SEQUENCE [LARGE SCALE GENOMIC DNA]</scope>
    <source>
        <strain evidence="7 8">LLAP12</strain>
    </source>
</reference>
<dbReference type="InterPro" id="IPR036821">
    <property type="entry name" value="Peptide_deformylase_sf"/>
</dbReference>
<comment type="similarity">
    <text evidence="1 6">Belongs to the polypeptide deformylase family.</text>
</comment>
<name>G9EQD6_9GAMM</name>
<feature type="active site" evidence="6">
    <location>
        <position position="147"/>
    </location>
</feature>
<comment type="cofactor">
    <cofactor evidence="6">
        <name>Fe(2+)</name>
        <dbReference type="ChEBI" id="CHEBI:29033"/>
    </cofactor>
    <text evidence="6">Binds 1 Fe(2+) ion.</text>
</comment>
<dbReference type="HAMAP" id="MF_00163">
    <property type="entry name" value="Pep_deformylase"/>
    <property type="match status" value="1"/>
</dbReference>
<organism evidence="7 8">
    <name type="scientific">Legionella drancourtii LLAP12</name>
    <dbReference type="NCBI Taxonomy" id="658187"/>
    <lineage>
        <taxon>Bacteria</taxon>
        <taxon>Pseudomonadati</taxon>
        <taxon>Pseudomonadota</taxon>
        <taxon>Gammaproteobacteria</taxon>
        <taxon>Legionellales</taxon>
        <taxon>Legionellaceae</taxon>
        <taxon>Legionella</taxon>
    </lineage>
</organism>
<dbReference type="GO" id="GO:0006412">
    <property type="term" value="P:translation"/>
    <property type="evidence" value="ECO:0007669"/>
    <property type="project" value="UniProtKB-UniRule"/>
</dbReference>
<evidence type="ECO:0000256" key="4">
    <source>
        <dbReference type="ARBA" id="ARBA00022917"/>
    </source>
</evidence>
<dbReference type="RefSeq" id="WP_006871391.1">
    <property type="nucleotide sequence ID" value="NZ_JH413829.1"/>
</dbReference>
<evidence type="ECO:0000256" key="3">
    <source>
        <dbReference type="ARBA" id="ARBA00022801"/>
    </source>
</evidence>
<feature type="binding site" evidence="6">
    <location>
        <position position="150"/>
    </location>
    <ligand>
        <name>Fe cation</name>
        <dbReference type="ChEBI" id="CHEBI:24875"/>
    </ligand>
</feature>
<evidence type="ECO:0000256" key="5">
    <source>
        <dbReference type="ARBA" id="ARBA00023004"/>
    </source>
</evidence>
<keyword evidence="8" id="KW-1185">Reference proteome</keyword>
<dbReference type="STRING" id="658187.LDG_7483"/>
<dbReference type="GO" id="GO:0042586">
    <property type="term" value="F:peptide deformylase activity"/>
    <property type="evidence" value="ECO:0007669"/>
    <property type="project" value="UniProtKB-UniRule"/>
</dbReference>
<dbReference type="FunFam" id="3.90.45.10:FF:000003">
    <property type="entry name" value="Peptide deformylase"/>
    <property type="match status" value="1"/>
</dbReference>
<dbReference type="GO" id="GO:0046872">
    <property type="term" value="F:metal ion binding"/>
    <property type="evidence" value="ECO:0007669"/>
    <property type="project" value="UniProtKB-KW"/>
</dbReference>
<dbReference type="eggNOG" id="COG0242">
    <property type="taxonomic scope" value="Bacteria"/>
</dbReference>
<dbReference type="OrthoDB" id="9804313at2"/>
<dbReference type="HOGENOM" id="CLU_061901_5_2_6"/>
<keyword evidence="5 6" id="KW-0408">Iron</keyword>
<dbReference type="Proteomes" id="UP000002770">
    <property type="component" value="Unassembled WGS sequence"/>
</dbReference>